<keyword evidence="1 6" id="KW-0489">Methyltransferase</keyword>
<dbReference type="PANTHER" id="PTHR47313:SF1">
    <property type="entry name" value="RIBOSOMAL RNA LARGE SUBUNIT METHYLTRANSFERASE K_L"/>
    <property type="match status" value="1"/>
</dbReference>
<proteinExistence type="predicted"/>
<evidence type="ECO:0000256" key="1">
    <source>
        <dbReference type="ARBA" id="ARBA00022603"/>
    </source>
</evidence>
<dbReference type="Pfam" id="PF01170">
    <property type="entry name" value="UPF0020"/>
    <property type="match status" value="1"/>
</dbReference>
<evidence type="ECO:0000256" key="2">
    <source>
        <dbReference type="ARBA" id="ARBA00022679"/>
    </source>
</evidence>
<organism evidence="6 7">
    <name type="scientific">Symbiobacterium thermophilum</name>
    <dbReference type="NCBI Taxonomy" id="2734"/>
    <lineage>
        <taxon>Bacteria</taxon>
        <taxon>Bacillati</taxon>
        <taxon>Bacillota</taxon>
        <taxon>Clostridia</taxon>
        <taxon>Eubacteriales</taxon>
        <taxon>Symbiobacteriaceae</taxon>
        <taxon>Symbiobacterium</taxon>
    </lineage>
</organism>
<dbReference type="InterPro" id="IPR004114">
    <property type="entry name" value="THUMP_dom"/>
</dbReference>
<dbReference type="CDD" id="cd11715">
    <property type="entry name" value="THUMP_AdoMetMT"/>
    <property type="match status" value="1"/>
</dbReference>
<dbReference type="Pfam" id="PF22020">
    <property type="entry name" value="RlmL_1st"/>
    <property type="match status" value="1"/>
</dbReference>
<feature type="domain" description="THUMP" evidence="5">
    <location>
        <begin position="48"/>
        <end position="158"/>
    </location>
</feature>
<evidence type="ECO:0000256" key="4">
    <source>
        <dbReference type="SAM" id="MobiDB-lite"/>
    </source>
</evidence>
<feature type="region of interest" description="Disordered" evidence="4">
    <location>
        <begin position="377"/>
        <end position="415"/>
    </location>
</feature>
<dbReference type="InterPro" id="IPR000241">
    <property type="entry name" value="RlmKL-like_Mtase"/>
</dbReference>
<dbReference type="Pfam" id="PF02926">
    <property type="entry name" value="THUMP"/>
    <property type="match status" value="1"/>
</dbReference>
<dbReference type="GO" id="GO:0003723">
    <property type="term" value="F:RNA binding"/>
    <property type="evidence" value="ECO:0007669"/>
    <property type="project" value="UniProtKB-UniRule"/>
</dbReference>
<evidence type="ECO:0000259" key="5">
    <source>
        <dbReference type="PROSITE" id="PS51165"/>
    </source>
</evidence>
<keyword evidence="2" id="KW-0808">Transferase</keyword>
<protein>
    <submittedName>
        <fullName evidence="6">RNA methyltransferase</fullName>
    </submittedName>
</protein>
<dbReference type="AlphaFoldDB" id="A0A953I0C7"/>
<keyword evidence="3" id="KW-0694">RNA-binding</keyword>
<dbReference type="PANTHER" id="PTHR47313">
    <property type="entry name" value="RIBOSOMAL RNA LARGE SUBUNIT METHYLTRANSFERASE K/L"/>
    <property type="match status" value="1"/>
</dbReference>
<reference evidence="6" key="1">
    <citation type="submission" date="2017-11" db="EMBL/GenBank/DDBJ databases">
        <title>Three new genomes from thermophilic consortium.</title>
        <authorList>
            <person name="Quaggio R."/>
            <person name="Amgarten D."/>
            <person name="Setubal J.C."/>
        </authorList>
    </citation>
    <scope>NUCLEOTIDE SEQUENCE</scope>
    <source>
        <strain evidence="6">ZCTH01-B2</strain>
    </source>
</reference>
<dbReference type="GO" id="GO:0070043">
    <property type="term" value="F:rRNA (guanine-N7-)-methyltransferase activity"/>
    <property type="evidence" value="ECO:0007669"/>
    <property type="project" value="TreeGrafter"/>
</dbReference>
<feature type="compositionally biased region" description="Low complexity" evidence="4">
    <location>
        <begin position="396"/>
        <end position="408"/>
    </location>
</feature>
<accession>A0A953I0C7</accession>
<comment type="caution">
    <text evidence="6">The sequence shown here is derived from an EMBL/GenBank/DDBJ whole genome shotgun (WGS) entry which is preliminary data.</text>
</comment>
<dbReference type="Gene3D" id="3.30.2130.30">
    <property type="match status" value="1"/>
</dbReference>
<dbReference type="SMART" id="SM00981">
    <property type="entry name" value="THUMP"/>
    <property type="match status" value="1"/>
</dbReference>
<evidence type="ECO:0000313" key="7">
    <source>
        <dbReference type="Proteomes" id="UP000732377"/>
    </source>
</evidence>
<dbReference type="Proteomes" id="UP000732377">
    <property type="component" value="Unassembled WGS sequence"/>
</dbReference>
<sequence>MSDTQQLTLIATAAMGLEAVVARELKGLGYDQQIVENGRVRFRGDARAICRANLWLRTADRVLVEMASFPATTFEELFQGVRAVPWEEWIPAEGRFIVNGRSHQSQLSSVPACQKVAEKAVVERLRQRYPLEWFPKSGARYSIEVSLLKDVATVTLDTTGPGLHKRGYRKLVTEAPIKETLAAAMVLLSRWHPDRPLLDPCCGSGTIPIEAALIGHNLAPGLHRSFDAETWGCIPARLWDEAREEGFDLADYDRPLDIRGSDIDPGALELAAHHLRAAGLSRSVRLERKPLQEIGRDAPYGYLITNPPYGERMGEREAVEALYRDIGRLVRRLQDWSAFVITPHKGFERLFGRRANRKRKLYNGRIECDLYQYEGPYHGRPVPGTGGGPASGESQGRPAPGAGGARPAPGGGDDR</sequence>
<dbReference type="GO" id="GO:0008990">
    <property type="term" value="F:rRNA (guanine-N2-)-methyltransferase activity"/>
    <property type="evidence" value="ECO:0007669"/>
    <property type="project" value="TreeGrafter"/>
</dbReference>
<evidence type="ECO:0000313" key="6">
    <source>
        <dbReference type="EMBL" id="MBY6276032.1"/>
    </source>
</evidence>
<dbReference type="EMBL" id="PIUK01000053">
    <property type="protein sequence ID" value="MBY6276032.1"/>
    <property type="molecule type" value="Genomic_DNA"/>
</dbReference>
<evidence type="ECO:0000256" key="3">
    <source>
        <dbReference type="PROSITE-ProRule" id="PRU00529"/>
    </source>
</evidence>
<dbReference type="Gene3D" id="3.40.50.150">
    <property type="entry name" value="Vaccinia Virus protein VP39"/>
    <property type="match status" value="1"/>
</dbReference>
<dbReference type="RefSeq" id="WP_273378958.1">
    <property type="nucleotide sequence ID" value="NZ_PIUK01000053.1"/>
</dbReference>
<name>A0A953I0C7_SYMTR</name>
<gene>
    <name evidence="6" type="ORF">CWE10_07365</name>
</gene>
<dbReference type="PROSITE" id="PS51165">
    <property type="entry name" value="THUMP"/>
    <property type="match status" value="1"/>
</dbReference>
<dbReference type="InterPro" id="IPR029063">
    <property type="entry name" value="SAM-dependent_MTases_sf"/>
</dbReference>
<dbReference type="InterPro" id="IPR054170">
    <property type="entry name" value="RlmL_1st"/>
</dbReference>
<dbReference type="SUPFAM" id="SSF53335">
    <property type="entry name" value="S-adenosyl-L-methionine-dependent methyltransferases"/>
    <property type="match status" value="1"/>
</dbReference>